<name>A0A4C1UMA3_EUMVA</name>
<dbReference type="Proteomes" id="UP000299102">
    <property type="component" value="Unassembled WGS sequence"/>
</dbReference>
<dbReference type="EMBL" id="BGZK01000190">
    <property type="protein sequence ID" value="GBP27227.1"/>
    <property type="molecule type" value="Genomic_DNA"/>
</dbReference>
<accession>A0A4C1UMA3</accession>
<protein>
    <submittedName>
        <fullName evidence="2">Uncharacterized protein</fullName>
    </submittedName>
</protein>
<sequence length="124" mass="13140">MRLKPNAQAGRASLSSRALARSAQTERDNESTASCSARRSGEGSSAPSSGWPARRFNVLSEAQNFLFVHLYNWVYRQCYTRAVCMKGKSFGGPESPGMGGKKEKDGTGAARAAAGADSTPAAYT</sequence>
<gene>
    <name evidence="2" type="ORF">EVAR_16000_1</name>
</gene>
<keyword evidence="3" id="KW-1185">Reference proteome</keyword>
<feature type="compositionally biased region" description="Polar residues" evidence="1">
    <location>
        <begin position="31"/>
        <end position="48"/>
    </location>
</feature>
<feature type="region of interest" description="Disordered" evidence="1">
    <location>
        <begin position="1"/>
        <end position="52"/>
    </location>
</feature>
<feature type="region of interest" description="Disordered" evidence="1">
    <location>
        <begin position="90"/>
        <end position="124"/>
    </location>
</feature>
<dbReference type="AlphaFoldDB" id="A0A4C1UMA3"/>
<evidence type="ECO:0000313" key="3">
    <source>
        <dbReference type="Proteomes" id="UP000299102"/>
    </source>
</evidence>
<evidence type="ECO:0000256" key="1">
    <source>
        <dbReference type="SAM" id="MobiDB-lite"/>
    </source>
</evidence>
<comment type="caution">
    <text evidence="2">The sequence shown here is derived from an EMBL/GenBank/DDBJ whole genome shotgun (WGS) entry which is preliminary data.</text>
</comment>
<feature type="compositionally biased region" description="Low complexity" evidence="1">
    <location>
        <begin position="11"/>
        <end position="23"/>
    </location>
</feature>
<proteinExistence type="predicted"/>
<feature type="compositionally biased region" description="Low complexity" evidence="1">
    <location>
        <begin position="107"/>
        <end position="124"/>
    </location>
</feature>
<reference evidence="2 3" key="1">
    <citation type="journal article" date="2019" name="Commun. Biol.">
        <title>The bagworm genome reveals a unique fibroin gene that provides high tensile strength.</title>
        <authorList>
            <person name="Kono N."/>
            <person name="Nakamura H."/>
            <person name="Ohtoshi R."/>
            <person name="Tomita M."/>
            <person name="Numata K."/>
            <person name="Arakawa K."/>
        </authorList>
    </citation>
    <scope>NUCLEOTIDE SEQUENCE [LARGE SCALE GENOMIC DNA]</scope>
</reference>
<organism evidence="2 3">
    <name type="scientific">Eumeta variegata</name>
    <name type="common">Bagworm moth</name>
    <name type="synonym">Eumeta japonica</name>
    <dbReference type="NCBI Taxonomy" id="151549"/>
    <lineage>
        <taxon>Eukaryota</taxon>
        <taxon>Metazoa</taxon>
        <taxon>Ecdysozoa</taxon>
        <taxon>Arthropoda</taxon>
        <taxon>Hexapoda</taxon>
        <taxon>Insecta</taxon>
        <taxon>Pterygota</taxon>
        <taxon>Neoptera</taxon>
        <taxon>Endopterygota</taxon>
        <taxon>Lepidoptera</taxon>
        <taxon>Glossata</taxon>
        <taxon>Ditrysia</taxon>
        <taxon>Tineoidea</taxon>
        <taxon>Psychidae</taxon>
        <taxon>Oiketicinae</taxon>
        <taxon>Eumeta</taxon>
    </lineage>
</organism>
<evidence type="ECO:0000313" key="2">
    <source>
        <dbReference type="EMBL" id="GBP27227.1"/>
    </source>
</evidence>